<dbReference type="Pfam" id="PF01429">
    <property type="entry name" value="MBD"/>
    <property type="match status" value="1"/>
</dbReference>
<evidence type="ECO:0000256" key="2">
    <source>
        <dbReference type="ARBA" id="ARBA00023015"/>
    </source>
</evidence>
<keyword evidence="9" id="KW-1185">Reference proteome</keyword>
<dbReference type="EMBL" id="JAUHHV010000002">
    <property type="protein sequence ID" value="KAK1431690.1"/>
    <property type="molecule type" value="Genomic_DNA"/>
</dbReference>
<proteinExistence type="predicted"/>
<evidence type="ECO:0000256" key="6">
    <source>
        <dbReference type="SAM" id="MobiDB-lite"/>
    </source>
</evidence>
<dbReference type="PANTHER" id="PTHR34067:SF20">
    <property type="entry name" value="OS08G0206700 PROTEIN"/>
    <property type="match status" value="1"/>
</dbReference>
<dbReference type="GO" id="GO:0005634">
    <property type="term" value="C:nucleus"/>
    <property type="evidence" value="ECO:0007669"/>
    <property type="project" value="UniProtKB-SubCell"/>
</dbReference>
<feature type="compositionally biased region" description="Polar residues" evidence="6">
    <location>
        <begin position="157"/>
        <end position="170"/>
    </location>
</feature>
<keyword evidence="3" id="KW-0238">DNA-binding</keyword>
<dbReference type="InterPro" id="IPR001739">
    <property type="entry name" value="Methyl_CpG_DNA-bd"/>
</dbReference>
<dbReference type="InterPro" id="IPR016177">
    <property type="entry name" value="DNA-bd_dom_sf"/>
</dbReference>
<sequence length="576" mass="62906">MSPVKSPVQFTAQDKIVVEKNDEEELLPGWTKEVKIRKTGSATKVDRYYTDPVTGYIFRSLRDVQRYLKTGELGRLAKKPKMKETEEPSAVKEHVSESETVRHKRAPTDDSELVAHSSKRLAGVNIDAVPSLPSPSLSQPKTRRVTRLAGVKVDAPSPSQSLTEPKTRQATRLAGVAVDAPPPSLLEPKTRQAARLAEVAVTASSPLKPEPKTRQATRLAVNESLSSTSPAPPKTRQAARQAGIKIDSPPSLSPDSKAYQAKPLTGTESGPSPPSQLEPRTRQAKRVSGIRDNASPPHPKTRRATHQAGIKVNSPPPSPPDTRTSRQATKTKLLNSATPKANVKKTEEKSITIRSLSQENIEKPVLHNKLPAVTPKEHKKQSETRATISLPAAHQALPTVVPPVNLEKQELPVINPTVSHPTDMKADSSINFSMNDLWTDPCIEFAVKTLTGATPFPDLNKVENFTTTPLQVPLEELWTDPCIEFAVKTLTGAIPVREDDYFQHRPASSTNSQGLHHFSSPDSGTNLCQTNVSSKHYETGHKNTQQDAVFPTLGNGGFQKSGTFVNGQCSRPRFFQ</sequence>
<feature type="compositionally biased region" description="Basic and acidic residues" evidence="6">
    <location>
        <begin position="82"/>
        <end position="101"/>
    </location>
</feature>
<evidence type="ECO:0000313" key="9">
    <source>
        <dbReference type="Proteomes" id="UP001229421"/>
    </source>
</evidence>
<dbReference type="PANTHER" id="PTHR34067">
    <property type="entry name" value="OS04G0193200 PROTEIN"/>
    <property type="match status" value="1"/>
</dbReference>
<dbReference type="GO" id="GO:0003677">
    <property type="term" value="F:DNA binding"/>
    <property type="evidence" value="ECO:0007669"/>
    <property type="project" value="UniProtKB-KW"/>
</dbReference>
<dbReference type="AlphaFoldDB" id="A0AAD8KXV2"/>
<comment type="subcellular location">
    <subcellularLocation>
        <location evidence="1">Nucleus</location>
    </subcellularLocation>
</comment>
<dbReference type="Proteomes" id="UP001229421">
    <property type="component" value="Unassembled WGS sequence"/>
</dbReference>
<keyword evidence="4" id="KW-0804">Transcription</keyword>
<dbReference type="Gene3D" id="3.30.890.10">
    <property type="entry name" value="Methyl-cpg-binding Protein 2, Chain A"/>
    <property type="match status" value="1"/>
</dbReference>
<dbReference type="InterPro" id="IPR038945">
    <property type="entry name" value="MBD13-like"/>
</dbReference>
<evidence type="ECO:0000256" key="1">
    <source>
        <dbReference type="ARBA" id="ARBA00004123"/>
    </source>
</evidence>
<dbReference type="SUPFAM" id="SSF54171">
    <property type="entry name" value="DNA-binding domain"/>
    <property type="match status" value="1"/>
</dbReference>
<keyword evidence="2" id="KW-0805">Transcription regulation</keyword>
<protein>
    <recommendedName>
        <fullName evidence="7">MBD domain-containing protein</fullName>
    </recommendedName>
</protein>
<gene>
    <name evidence="8" type="ORF">QVD17_08236</name>
</gene>
<dbReference type="PROSITE" id="PS50982">
    <property type="entry name" value="MBD"/>
    <property type="match status" value="1"/>
</dbReference>
<evidence type="ECO:0000313" key="8">
    <source>
        <dbReference type="EMBL" id="KAK1431690.1"/>
    </source>
</evidence>
<evidence type="ECO:0000256" key="4">
    <source>
        <dbReference type="ARBA" id="ARBA00023163"/>
    </source>
</evidence>
<accession>A0AAD8KXV2</accession>
<feature type="region of interest" description="Disordered" evidence="6">
    <location>
        <begin position="78"/>
        <end position="327"/>
    </location>
</feature>
<feature type="compositionally biased region" description="Low complexity" evidence="6">
    <location>
        <begin position="130"/>
        <end position="140"/>
    </location>
</feature>
<name>A0AAD8KXV2_TARER</name>
<keyword evidence="5" id="KW-0539">Nucleus</keyword>
<evidence type="ECO:0000259" key="7">
    <source>
        <dbReference type="PROSITE" id="PS50982"/>
    </source>
</evidence>
<evidence type="ECO:0000256" key="3">
    <source>
        <dbReference type="ARBA" id="ARBA00023125"/>
    </source>
</evidence>
<comment type="caution">
    <text evidence="8">The sequence shown here is derived from an EMBL/GenBank/DDBJ whole genome shotgun (WGS) entry which is preliminary data.</text>
</comment>
<reference evidence="8" key="1">
    <citation type="journal article" date="2023" name="bioRxiv">
        <title>Improved chromosome-level genome assembly for marigold (Tagetes erecta).</title>
        <authorList>
            <person name="Jiang F."/>
            <person name="Yuan L."/>
            <person name="Wang S."/>
            <person name="Wang H."/>
            <person name="Xu D."/>
            <person name="Wang A."/>
            <person name="Fan W."/>
        </authorList>
    </citation>
    <scope>NUCLEOTIDE SEQUENCE</scope>
    <source>
        <strain evidence="8">WSJ</strain>
        <tissue evidence="8">Leaf</tissue>
    </source>
</reference>
<feature type="domain" description="MBD" evidence="7">
    <location>
        <begin position="16"/>
        <end position="89"/>
    </location>
</feature>
<organism evidence="8 9">
    <name type="scientific">Tagetes erecta</name>
    <name type="common">African marigold</name>
    <dbReference type="NCBI Taxonomy" id="13708"/>
    <lineage>
        <taxon>Eukaryota</taxon>
        <taxon>Viridiplantae</taxon>
        <taxon>Streptophyta</taxon>
        <taxon>Embryophyta</taxon>
        <taxon>Tracheophyta</taxon>
        <taxon>Spermatophyta</taxon>
        <taxon>Magnoliopsida</taxon>
        <taxon>eudicotyledons</taxon>
        <taxon>Gunneridae</taxon>
        <taxon>Pentapetalae</taxon>
        <taxon>asterids</taxon>
        <taxon>campanulids</taxon>
        <taxon>Asterales</taxon>
        <taxon>Asteraceae</taxon>
        <taxon>Asteroideae</taxon>
        <taxon>Heliantheae alliance</taxon>
        <taxon>Tageteae</taxon>
        <taxon>Tagetes</taxon>
    </lineage>
</organism>
<evidence type="ECO:0000256" key="5">
    <source>
        <dbReference type="ARBA" id="ARBA00023242"/>
    </source>
</evidence>
<dbReference type="CDD" id="cd00122">
    <property type="entry name" value="MBD"/>
    <property type="match status" value="1"/>
</dbReference>